<reference evidence="5" key="1">
    <citation type="journal article" date="2023" name="Commun. Biol.">
        <title>Genome analysis of Parmales, the sister group of diatoms, reveals the evolutionary specialization of diatoms from phago-mixotrophs to photoautotrophs.</title>
        <authorList>
            <person name="Ban H."/>
            <person name="Sato S."/>
            <person name="Yoshikawa S."/>
            <person name="Yamada K."/>
            <person name="Nakamura Y."/>
            <person name="Ichinomiya M."/>
            <person name="Sato N."/>
            <person name="Blanc-Mathieu R."/>
            <person name="Endo H."/>
            <person name="Kuwata A."/>
            <person name="Ogata H."/>
        </authorList>
    </citation>
    <scope>NUCLEOTIDE SEQUENCE [LARGE SCALE GENOMIC DNA]</scope>
</reference>
<dbReference type="Pfam" id="PF00179">
    <property type="entry name" value="UQ_con"/>
    <property type="match status" value="1"/>
</dbReference>
<dbReference type="InterPro" id="IPR000608">
    <property type="entry name" value="UBC"/>
</dbReference>
<dbReference type="PROSITE" id="PS50127">
    <property type="entry name" value="UBC_2"/>
    <property type="match status" value="1"/>
</dbReference>
<feature type="compositionally biased region" description="Pro residues" evidence="1">
    <location>
        <begin position="263"/>
        <end position="276"/>
    </location>
</feature>
<evidence type="ECO:0000313" key="5">
    <source>
        <dbReference type="Proteomes" id="UP001165065"/>
    </source>
</evidence>
<comment type="caution">
    <text evidence="4">The sequence shown here is derived from an EMBL/GenBank/DDBJ whole genome shotgun (WGS) entry which is preliminary data.</text>
</comment>
<feature type="compositionally biased region" description="Low complexity" evidence="1">
    <location>
        <begin position="201"/>
        <end position="237"/>
    </location>
</feature>
<proteinExistence type="predicted"/>
<evidence type="ECO:0000256" key="1">
    <source>
        <dbReference type="SAM" id="MobiDB-lite"/>
    </source>
</evidence>
<keyword evidence="2" id="KW-0472">Membrane</keyword>
<dbReference type="InterPro" id="IPR016135">
    <property type="entry name" value="UBQ-conjugating_enzyme/RWD"/>
</dbReference>
<accession>A0A9W7LD23</accession>
<evidence type="ECO:0000256" key="2">
    <source>
        <dbReference type="SAM" id="Phobius"/>
    </source>
</evidence>
<feature type="compositionally biased region" description="Pro residues" evidence="1">
    <location>
        <begin position="238"/>
        <end position="252"/>
    </location>
</feature>
<feature type="domain" description="UBC core" evidence="3">
    <location>
        <begin position="1"/>
        <end position="144"/>
    </location>
</feature>
<gene>
    <name evidence="4" type="ORF">TrCOL_g2695</name>
</gene>
<organism evidence="4 5">
    <name type="scientific">Triparma columacea</name>
    <dbReference type="NCBI Taxonomy" id="722753"/>
    <lineage>
        <taxon>Eukaryota</taxon>
        <taxon>Sar</taxon>
        <taxon>Stramenopiles</taxon>
        <taxon>Ochrophyta</taxon>
        <taxon>Bolidophyceae</taxon>
        <taxon>Parmales</taxon>
        <taxon>Triparmaceae</taxon>
        <taxon>Triparma</taxon>
    </lineage>
</organism>
<dbReference type="PANTHER" id="PTHR24067">
    <property type="entry name" value="UBIQUITIN-CONJUGATING ENZYME E2"/>
    <property type="match status" value="1"/>
</dbReference>
<feature type="transmembrane region" description="Helical" evidence="2">
    <location>
        <begin position="289"/>
        <end position="310"/>
    </location>
</feature>
<dbReference type="Gene3D" id="3.10.110.10">
    <property type="entry name" value="Ubiquitin Conjugating Enzyme"/>
    <property type="match status" value="1"/>
</dbReference>
<evidence type="ECO:0000313" key="4">
    <source>
        <dbReference type="EMBL" id="GMI45281.1"/>
    </source>
</evidence>
<keyword evidence="5" id="KW-1185">Reference proteome</keyword>
<keyword evidence="2" id="KW-1133">Transmembrane helix</keyword>
<dbReference type="FunFam" id="3.10.110.10:FF:000086">
    <property type="entry name" value="Ubiquitin-conjugating enzyme E2 J1"/>
    <property type="match status" value="1"/>
</dbReference>
<protein>
    <recommendedName>
        <fullName evidence="3">UBC core domain-containing protein</fullName>
    </recommendedName>
</protein>
<dbReference type="SMART" id="SM00212">
    <property type="entry name" value="UBCc"/>
    <property type="match status" value="1"/>
</dbReference>
<feature type="region of interest" description="Disordered" evidence="1">
    <location>
        <begin position="169"/>
        <end position="276"/>
    </location>
</feature>
<dbReference type="Proteomes" id="UP001165065">
    <property type="component" value="Unassembled WGS sequence"/>
</dbReference>
<evidence type="ECO:0000259" key="3">
    <source>
        <dbReference type="PROSITE" id="PS50127"/>
    </source>
</evidence>
<name>A0A9W7LD23_9STRA</name>
<sequence>MADVKEINKDPSPMYFAKPSEDDMFLWHFTIRGPPKTDFDGGVYHGKIILPPDYPFKPPNIVFLTPNGRFQVGTKICLSISAYHPEHWQPAWGVRLILEALISFFPTPGEGAIGALDWKPEERKRLAQESKEWCCGECGRISDLLLPIPEGGIDVSKSTFQDEIKQLHMHSSTVTPDKPEKKTPEKPAAAPALADEIELQAKSSSDAGTSAAASAAASPLSPSPKLRTATATATAAAPPSPLPPPTPTPTPNPLSAQVCIPCTPSPTPKSKPPPPPPPPVLEFWDFYDVLSQTITILFILLFALMFKWGAAFGSDLVLFRAGEPVSA</sequence>
<dbReference type="InterPro" id="IPR050113">
    <property type="entry name" value="Ub_conjugating_enzyme"/>
</dbReference>
<dbReference type="EMBL" id="BRYA01000241">
    <property type="protein sequence ID" value="GMI45281.1"/>
    <property type="molecule type" value="Genomic_DNA"/>
</dbReference>
<dbReference type="SUPFAM" id="SSF54495">
    <property type="entry name" value="UBC-like"/>
    <property type="match status" value="1"/>
</dbReference>
<keyword evidence="2" id="KW-0812">Transmembrane</keyword>
<dbReference type="OrthoDB" id="1158011at2759"/>
<dbReference type="AlphaFoldDB" id="A0A9W7LD23"/>
<dbReference type="CDD" id="cd23799">
    <property type="entry name" value="UBCc_UBE2J"/>
    <property type="match status" value="1"/>
</dbReference>